<dbReference type="Pfam" id="PF04860">
    <property type="entry name" value="Phage_portal"/>
    <property type="match status" value="1"/>
</dbReference>
<proteinExistence type="predicted"/>
<feature type="compositionally biased region" description="Basic and acidic residues" evidence="1">
    <location>
        <begin position="474"/>
        <end position="484"/>
    </location>
</feature>
<feature type="compositionally biased region" description="Basic and acidic residues" evidence="1">
    <location>
        <begin position="624"/>
        <end position="636"/>
    </location>
</feature>
<dbReference type="EMBL" id="RJVJ01000001">
    <property type="protein sequence ID" value="ROR42977.1"/>
    <property type="molecule type" value="Genomic_DNA"/>
</dbReference>
<organism evidence="3 4">
    <name type="scientific">Kitasatospora cineracea</name>
    <dbReference type="NCBI Taxonomy" id="88074"/>
    <lineage>
        <taxon>Bacteria</taxon>
        <taxon>Bacillati</taxon>
        <taxon>Actinomycetota</taxon>
        <taxon>Actinomycetes</taxon>
        <taxon>Kitasatosporales</taxon>
        <taxon>Streptomycetaceae</taxon>
        <taxon>Kitasatospora</taxon>
    </lineage>
</organism>
<dbReference type="RefSeq" id="WP_100837028.1">
    <property type="nucleotide sequence ID" value="NZ_RJVJ01000001.1"/>
</dbReference>
<accession>A0A8G1UJR6</accession>
<evidence type="ECO:0000259" key="2">
    <source>
        <dbReference type="Pfam" id="PF04233"/>
    </source>
</evidence>
<feature type="region of interest" description="Disordered" evidence="1">
    <location>
        <begin position="464"/>
        <end position="484"/>
    </location>
</feature>
<sequence length="680" mass="73964">MPRRWFPTLRRPAPAVKSLPDFSPGWTPAGVDRARPWSVDRAVRDGMERAVWIYKAVDTISNHVADRPLRVRPRGGTSDEPLPPYDAHPLYRAMNVRSNPAEGAWTFKKRVSMQLLLSKRGVFLEPTFSRGGDLLRIDLLPPGRTRPVPSTGSDLISHFETVTVTGELRNLEVEKVRWIRNPHPLDPYSGITPLEAAGLSADLDFYTRHYNLSFVNNDARPGGVIGIDGDMDEAELRLLRAKFGTGPSAAGGWTVLSGGNVTVADTSITPRDMAYETVAATSKVELLASFGVPESQLGNASGRTFDNARAEKTTFWEITMPPHLRLIADAFQDDAGEDNEVYFDTSDIDVLREPRSKRLTEAREEVAAGVRSIRSYAELAGYADEVEDTPQTRALWVPSGRTALPASSADAPALEAAPPKTTKALASGTDLPLDTAAADAFRARLDDTLQALATRWTERTVARLNSPRHRKGTRHWDDRGHADPRAGAKQLPAEQAVDAATWQQEAAQALQPLIEQAAEAAADDLHATVGTTGTPVAVWPLLAPLLADSLTHQAHALTEQITQADRDGKALAAITDTARSWGRSLATWASTTASRLATATVESARDQAATASARTGLVRRWVAHDDGRTRPDHDTADGQTQPAGHPFTIGDDLLRHPGDPTAPPGQTVNCRCRLAWRIEH</sequence>
<evidence type="ECO:0000313" key="3">
    <source>
        <dbReference type="EMBL" id="ROR42977.1"/>
    </source>
</evidence>
<protein>
    <submittedName>
        <fullName evidence="3">HK97 family phage portal protein</fullName>
    </submittedName>
</protein>
<feature type="domain" description="Phage head morphogenesis" evidence="2">
    <location>
        <begin position="558"/>
        <end position="674"/>
    </location>
</feature>
<dbReference type="InterPro" id="IPR006528">
    <property type="entry name" value="Phage_head_morphogenesis_dom"/>
</dbReference>
<dbReference type="OrthoDB" id="952090at2"/>
<dbReference type="Proteomes" id="UP000267408">
    <property type="component" value="Unassembled WGS sequence"/>
</dbReference>
<feature type="region of interest" description="Disordered" evidence="1">
    <location>
        <begin position="624"/>
        <end position="649"/>
    </location>
</feature>
<name>A0A8G1UJR6_9ACTN</name>
<gene>
    <name evidence="3" type="ORF">EDD39_1112</name>
</gene>
<evidence type="ECO:0000256" key="1">
    <source>
        <dbReference type="SAM" id="MobiDB-lite"/>
    </source>
</evidence>
<dbReference type="Pfam" id="PF04233">
    <property type="entry name" value="Phage_Mu_F"/>
    <property type="match status" value="1"/>
</dbReference>
<comment type="caution">
    <text evidence="3">The sequence shown here is derived from an EMBL/GenBank/DDBJ whole genome shotgun (WGS) entry which is preliminary data.</text>
</comment>
<dbReference type="InterPro" id="IPR006944">
    <property type="entry name" value="Phage/GTA_portal"/>
</dbReference>
<dbReference type="AlphaFoldDB" id="A0A8G1UJR6"/>
<reference evidence="3 4" key="1">
    <citation type="submission" date="2018-11" db="EMBL/GenBank/DDBJ databases">
        <title>Sequencing the genomes of 1000 actinobacteria strains.</title>
        <authorList>
            <person name="Klenk H.-P."/>
        </authorList>
    </citation>
    <scope>NUCLEOTIDE SEQUENCE [LARGE SCALE GENOMIC DNA]</scope>
    <source>
        <strain evidence="3 4">DSM 44780</strain>
    </source>
</reference>
<evidence type="ECO:0000313" key="4">
    <source>
        <dbReference type="Proteomes" id="UP000267408"/>
    </source>
</evidence>